<feature type="transmembrane region" description="Helical" evidence="2">
    <location>
        <begin position="46"/>
        <end position="70"/>
    </location>
</feature>
<dbReference type="Proteomes" id="UP000007523">
    <property type="component" value="Chromosome"/>
</dbReference>
<dbReference type="RefSeq" id="WP_014372460.1">
    <property type="nucleotide sequence ID" value="NC_016935.1"/>
</dbReference>
<evidence type="ECO:0000313" key="4">
    <source>
        <dbReference type="Proteomes" id="UP000007523"/>
    </source>
</evidence>
<sequence>MDPKDSELKKALKDGPPGQRGFDENLKRRIEERLDEPRVRRRPWRIWAGAAGAACALAAGLLFAGAYGLVERLSPKAESSAMPAAADPAQPAEAETGPRTALLVGTRTDRPAPSGQKGQTSSVYRSFLLAPEGGRLEMIASGKGILMPYKMEFWRIDGETAANGSTMLGAVRVASNGKTPLVRSSAVRSQGNPAFSEKLLFAGNRYVAIAQTPPGGREMLWVKELPQLAAPRRSASAEPLQEPHVTLRSLLGESAQPLVRSLDAAPPGGGHDTVGESWTLERRQGNWTAMLASYDGSGPNGYRLKDVPADLPDALVSYDTLSTPWAEVSGLQPAATDAFTSPNLDMAVVVTPRSLVVHPMHRGELIASPLLTVPLAENETVVMAHWALDPYIDQWKRQAKAQLSP</sequence>
<accession>H6NQJ3</accession>
<evidence type="ECO:0000313" key="3">
    <source>
        <dbReference type="EMBL" id="AFC33461.1"/>
    </source>
</evidence>
<keyword evidence="2" id="KW-1133">Transmembrane helix</keyword>
<dbReference type="STRING" id="1116391.PM3016_6861"/>
<evidence type="ECO:0000256" key="2">
    <source>
        <dbReference type="SAM" id="Phobius"/>
    </source>
</evidence>
<dbReference type="KEGG" id="pmq:PM3016_6861"/>
<feature type="compositionally biased region" description="Basic and acidic residues" evidence="1">
    <location>
        <begin position="1"/>
        <end position="13"/>
    </location>
</feature>
<reference evidence="3 4" key="1">
    <citation type="journal article" date="2012" name="J. Bacteriol.">
        <title>Complete Genome Sequence of Paenibacillus mucilaginosus 3016, a Bacterium Functional as Microbial Fertilizer.</title>
        <authorList>
            <person name="Ma M."/>
            <person name="Wang Z."/>
            <person name="Li L."/>
            <person name="Jiang X."/>
            <person name="Guan D."/>
            <person name="Cao F."/>
            <person name="Chen H."/>
            <person name="Wang X."/>
            <person name="Shen D."/>
            <person name="Du B."/>
            <person name="Li J."/>
        </authorList>
    </citation>
    <scope>NUCLEOTIDE SEQUENCE [LARGE SCALE GENOMIC DNA]</scope>
    <source>
        <strain evidence="3 4">3016</strain>
    </source>
</reference>
<keyword evidence="2" id="KW-0472">Membrane</keyword>
<gene>
    <name evidence="3" type="ORF">PM3016_6861</name>
</gene>
<organism evidence="3 4">
    <name type="scientific">Paenibacillus mucilaginosus 3016</name>
    <dbReference type="NCBI Taxonomy" id="1116391"/>
    <lineage>
        <taxon>Bacteria</taxon>
        <taxon>Bacillati</taxon>
        <taxon>Bacillota</taxon>
        <taxon>Bacilli</taxon>
        <taxon>Bacillales</taxon>
        <taxon>Paenibacillaceae</taxon>
        <taxon>Paenibacillus</taxon>
    </lineage>
</organism>
<dbReference type="HOGENOM" id="CLU_679427_0_0_9"/>
<dbReference type="AlphaFoldDB" id="H6NQJ3"/>
<keyword evidence="2" id="KW-0812">Transmembrane</keyword>
<protein>
    <submittedName>
        <fullName evidence="3">Uncharacterized protein</fullName>
    </submittedName>
</protein>
<proteinExistence type="predicted"/>
<name>H6NQJ3_9BACL</name>
<dbReference type="EMBL" id="CP003235">
    <property type="protein sequence ID" value="AFC33461.1"/>
    <property type="molecule type" value="Genomic_DNA"/>
</dbReference>
<feature type="region of interest" description="Disordered" evidence="1">
    <location>
        <begin position="1"/>
        <end position="28"/>
    </location>
</feature>
<evidence type="ECO:0000256" key="1">
    <source>
        <dbReference type="SAM" id="MobiDB-lite"/>
    </source>
</evidence>
<keyword evidence="4" id="KW-1185">Reference proteome</keyword>